<evidence type="ECO:0000313" key="2">
    <source>
        <dbReference type="Proteomes" id="UP000019484"/>
    </source>
</evidence>
<dbReference type="EMBL" id="AMWN01000001">
    <property type="protein sequence ID" value="EXJ95083.1"/>
    <property type="molecule type" value="Genomic_DNA"/>
</dbReference>
<dbReference type="AlphaFoldDB" id="W9YRA3"/>
<proteinExistence type="predicted"/>
<comment type="caution">
    <text evidence="1">The sequence shown here is derived from an EMBL/GenBank/DDBJ whole genome shotgun (WGS) entry which is preliminary data.</text>
</comment>
<dbReference type="Proteomes" id="UP000019484">
    <property type="component" value="Unassembled WGS sequence"/>
</dbReference>
<protein>
    <submittedName>
        <fullName evidence="1">Uncharacterized protein</fullName>
    </submittedName>
</protein>
<sequence length="269" mass="28469">MTDVTEMTMTATTVVVDRNMNHLATSNLSRMATMDVTKSGPPATKVVDMKPSHRDTAEMKASVDTSVVKNMVDERRMSTGPLVGTAAKMNPALERVSTAVGKNQAMTLLATVDEQKSLGLSPAVSLVVKMNLPLANGNLAGVERNLGSSLADFLDVKRNPTLAAEDSAGVKKSLDTSLVVSAVAEMSSTPAVITTGLNKAMEDLLVTSMNALKAEVTTEAGMAKVMTTRDRVNIDDMVMMMRARMRATAAVAGILNTELELPGGLRQLT</sequence>
<dbReference type="HOGENOM" id="CLU_1034384_0_0_1"/>
<reference evidence="1 2" key="1">
    <citation type="submission" date="2013-03" db="EMBL/GenBank/DDBJ databases">
        <title>The Genome Sequence of Capronia coronata CBS 617.96.</title>
        <authorList>
            <consortium name="The Broad Institute Genomics Platform"/>
            <person name="Cuomo C."/>
            <person name="de Hoog S."/>
            <person name="Gorbushina A."/>
            <person name="Walker B."/>
            <person name="Young S.K."/>
            <person name="Zeng Q."/>
            <person name="Gargeya S."/>
            <person name="Fitzgerald M."/>
            <person name="Haas B."/>
            <person name="Abouelleil A."/>
            <person name="Allen A.W."/>
            <person name="Alvarado L."/>
            <person name="Arachchi H.M."/>
            <person name="Berlin A.M."/>
            <person name="Chapman S.B."/>
            <person name="Gainer-Dewar J."/>
            <person name="Goldberg J."/>
            <person name="Griggs A."/>
            <person name="Gujja S."/>
            <person name="Hansen M."/>
            <person name="Howarth C."/>
            <person name="Imamovic A."/>
            <person name="Ireland A."/>
            <person name="Larimer J."/>
            <person name="McCowan C."/>
            <person name="Murphy C."/>
            <person name="Pearson M."/>
            <person name="Poon T.W."/>
            <person name="Priest M."/>
            <person name="Roberts A."/>
            <person name="Saif S."/>
            <person name="Shea T."/>
            <person name="Sisk P."/>
            <person name="Sykes S."/>
            <person name="Wortman J."/>
            <person name="Nusbaum C."/>
            <person name="Birren B."/>
        </authorList>
    </citation>
    <scope>NUCLEOTIDE SEQUENCE [LARGE SCALE GENOMIC DNA]</scope>
    <source>
        <strain evidence="1 2">CBS 617.96</strain>
    </source>
</reference>
<organism evidence="1 2">
    <name type="scientific">Capronia coronata CBS 617.96</name>
    <dbReference type="NCBI Taxonomy" id="1182541"/>
    <lineage>
        <taxon>Eukaryota</taxon>
        <taxon>Fungi</taxon>
        <taxon>Dikarya</taxon>
        <taxon>Ascomycota</taxon>
        <taxon>Pezizomycotina</taxon>
        <taxon>Eurotiomycetes</taxon>
        <taxon>Chaetothyriomycetidae</taxon>
        <taxon>Chaetothyriales</taxon>
        <taxon>Herpotrichiellaceae</taxon>
        <taxon>Capronia</taxon>
    </lineage>
</organism>
<dbReference type="RefSeq" id="XP_007719312.1">
    <property type="nucleotide sequence ID" value="XM_007721122.1"/>
</dbReference>
<dbReference type="GeneID" id="19155111"/>
<gene>
    <name evidence="1" type="ORF">A1O1_00201</name>
</gene>
<keyword evidence="2" id="KW-1185">Reference proteome</keyword>
<evidence type="ECO:0000313" key="1">
    <source>
        <dbReference type="EMBL" id="EXJ95083.1"/>
    </source>
</evidence>
<accession>W9YRA3</accession>
<name>W9YRA3_9EURO</name>